<accession>A0AC34RI49</accession>
<organism evidence="1 2">
    <name type="scientific">Panagrolaimus sp. JU765</name>
    <dbReference type="NCBI Taxonomy" id="591449"/>
    <lineage>
        <taxon>Eukaryota</taxon>
        <taxon>Metazoa</taxon>
        <taxon>Ecdysozoa</taxon>
        <taxon>Nematoda</taxon>
        <taxon>Chromadorea</taxon>
        <taxon>Rhabditida</taxon>
        <taxon>Tylenchina</taxon>
        <taxon>Panagrolaimomorpha</taxon>
        <taxon>Panagrolaimoidea</taxon>
        <taxon>Panagrolaimidae</taxon>
        <taxon>Panagrolaimus</taxon>
    </lineage>
</organism>
<evidence type="ECO:0000313" key="2">
    <source>
        <dbReference type="WBParaSite" id="JU765_v2.g7019.t1"/>
    </source>
</evidence>
<sequence>MAEIIEIDFSGIKVKRQSDLFVSELVAKNQKKFEKELATIDKSDLDPHVYEGGLKVWECAYDLADYLKNLDFTGKTVLELGCGSALPSIVAAKKGATKVVCQDYNQSVIELVTKPNLEANSISDYEVWATSWENWAKTNKKKFDVILTSETIYDASDYQSLHDAMDSSLSTDGEVILAAKMVYFGKTGDYFRFLDFVEARNVFEVVKTVQIEATVKRIIAVLKRKG</sequence>
<proteinExistence type="predicted"/>
<reference evidence="2" key="1">
    <citation type="submission" date="2022-11" db="UniProtKB">
        <authorList>
            <consortium name="WormBaseParasite"/>
        </authorList>
    </citation>
    <scope>IDENTIFICATION</scope>
</reference>
<protein>
    <submittedName>
        <fullName evidence="2">Methyltransferase domain-containing protein</fullName>
    </submittedName>
</protein>
<evidence type="ECO:0000313" key="1">
    <source>
        <dbReference type="Proteomes" id="UP000887576"/>
    </source>
</evidence>
<dbReference type="WBParaSite" id="JU765_v2.g7019.t1">
    <property type="protein sequence ID" value="JU765_v2.g7019.t1"/>
    <property type="gene ID" value="JU765_v2.g7019"/>
</dbReference>
<name>A0AC34RI49_9BILA</name>
<dbReference type="Proteomes" id="UP000887576">
    <property type="component" value="Unplaced"/>
</dbReference>